<keyword evidence="2" id="KW-0812">Transmembrane</keyword>
<evidence type="ECO:0000256" key="2">
    <source>
        <dbReference type="SAM" id="Phobius"/>
    </source>
</evidence>
<dbReference type="AlphaFoldDB" id="A0A3E5B008"/>
<sequence>MKMNINKVVIINQSTGYLTVDIVNAYCKVYKDVTLITGRVEEYERKLSSNVKVCKIISYNKSSVFKRILTWIIGFMQILFVLLFKFPNALVVYVTNPPITYFASLLLNNQYIIIVYDIYPDALKNIGIKDNSLIFRIWGNINRKVFRNAECIFTLSNGMANLLTKYADKAKIKVIPNWGSITMNPIPKGENSFIKEHHLENKFVVMYSGNIGYTHNVETIIDIAARLQDELEIHFMIIGNGGKKADLIKSVETRGLTNCTFLDWLPADKIVYSLSAANLSVVTLTDDTAFVSVPSKTYNILSVGSPILCVAPEKSEVGQLVKKEQCGKCYDKSHIKEMMNFILQLKSDKEYYAEMVQNSLNASTHYTFANASEYVCYK</sequence>
<evidence type="ECO:0000313" key="4">
    <source>
        <dbReference type="EMBL" id="RGN30916.1"/>
    </source>
</evidence>
<dbReference type="Proteomes" id="UP000260983">
    <property type="component" value="Unassembled WGS sequence"/>
</dbReference>
<evidence type="ECO:0000259" key="3">
    <source>
        <dbReference type="Pfam" id="PF00534"/>
    </source>
</evidence>
<feature type="transmembrane region" description="Helical" evidence="2">
    <location>
        <begin position="68"/>
        <end position="87"/>
    </location>
</feature>
<accession>A0A3E5B008</accession>
<dbReference type="SUPFAM" id="SSF53756">
    <property type="entry name" value="UDP-Glycosyltransferase/glycogen phosphorylase"/>
    <property type="match status" value="1"/>
</dbReference>
<dbReference type="InterPro" id="IPR001296">
    <property type="entry name" value="Glyco_trans_1"/>
</dbReference>
<keyword evidence="2" id="KW-1133">Transmembrane helix</keyword>
<keyword evidence="2" id="KW-0472">Membrane</keyword>
<keyword evidence="1 4" id="KW-0808">Transferase</keyword>
<name>A0A3E5B008_9BACE</name>
<dbReference type="GO" id="GO:0016757">
    <property type="term" value="F:glycosyltransferase activity"/>
    <property type="evidence" value="ECO:0007669"/>
    <property type="project" value="InterPro"/>
</dbReference>
<dbReference type="EMBL" id="QSUL01000024">
    <property type="protein sequence ID" value="RGN30916.1"/>
    <property type="molecule type" value="Genomic_DNA"/>
</dbReference>
<comment type="caution">
    <text evidence="4">The sequence shown here is derived from an EMBL/GenBank/DDBJ whole genome shotgun (WGS) entry which is preliminary data.</text>
</comment>
<dbReference type="PANTHER" id="PTHR46401">
    <property type="entry name" value="GLYCOSYLTRANSFERASE WBBK-RELATED"/>
    <property type="match status" value="1"/>
</dbReference>
<dbReference type="Pfam" id="PF00534">
    <property type="entry name" value="Glycos_transf_1"/>
    <property type="match status" value="1"/>
</dbReference>
<organism evidence="4 5">
    <name type="scientific">Bacteroides oleiciplenus</name>
    <dbReference type="NCBI Taxonomy" id="626931"/>
    <lineage>
        <taxon>Bacteria</taxon>
        <taxon>Pseudomonadati</taxon>
        <taxon>Bacteroidota</taxon>
        <taxon>Bacteroidia</taxon>
        <taxon>Bacteroidales</taxon>
        <taxon>Bacteroidaceae</taxon>
        <taxon>Bacteroides</taxon>
    </lineage>
</organism>
<feature type="domain" description="Glycosyl transferase family 1" evidence="3">
    <location>
        <begin position="194"/>
        <end position="359"/>
    </location>
</feature>
<reference evidence="4 5" key="1">
    <citation type="submission" date="2018-08" db="EMBL/GenBank/DDBJ databases">
        <title>A genome reference for cultivated species of the human gut microbiota.</title>
        <authorList>
            <person name="Zou Y."/>
            <person name="Xue W."/>
            <person name="Luo G."/>
        </authorList>
    </citation>
    <scope>NUCLEOTIDE SEQUENCE [LARGE SCALE GENOMIC DNA]</scope>
    <source>
        <strain evidence="4 5">OM05-15BH</strain>
    </source>
</reference>
<proteinExistence type="predicted"/>
<protein>
    <submittedName>
        <fullName evidence="4">Glycosyltransferase WbuB</fullName>
    </submittedName>
</protein>
<dbReference type="Gene3D" id="3.40.50.2000">
    <property type="entry name" value="Glycogen Phosphorylase B"/>
    <property type="match status" value="2"/>
</dbReference>
<evidence type="ECO:0000256" key="1">
    <source>
        <dbReference type="ARBA" id="ARBA00022679"/>
    </source>
</evidence>
<dbReference type="PANTHER" id="PTHR46401:SF2">
    <property type="entry name" value="GLYCOSYLTRANSFERASE WBBK-RELATED"/>
    <property type="match status" value="1"/>
</dbReference>
<gene>
    <name evidence="4" type="ORF">DXB65_22300</name>
</gene>
<dbReference type="GO" id="GO:0009103">
    <property type="term" value="P:lipopolysaccharide biosynthetic process"/>
    <property type="evidence" value="ECO:0007669"/>
    <property type="project" value="TreeGrafter"/>
</dbReference>
<dbReference type="CDD" id="cd03794">
    <property type="entry name" value="GT4_WbuB-like"/>
    <property type="match status" value="1"/>
</dbReference>
<evidence type="ECO:0000313" key="5">
    <source>
        <dbReference type="Proteomes" id="UP000260983"/>
    </source>
</evidence>
<dbReference type="RefSeq" id="WP_117725610.1">
    <property type="nucleotide sequence ID" value="NZ_QSUL01000024.1"/>
</dbReference>